<feature type="domain" description="PROP1-like PPR" evidence="3">
    <location>
        <begin position="25"/>
        <end position="157"/>
    </location>
</feature>
<dbReference type="PANTHER" id="PTHR47936">
    <property type="entry name" value="PPR_LONG DOMAIN-CONTAINING PROTEIN"/>
    <property type="match status" value="1"/>
</dbReference>
<feature type="repeat" description="PPR" evidence="2">
    <location>
        <begin position="39"/>
        <end position="73"/>
    </location>
</feature>
<dbReference type="Pfam" id="PF17177">
    <property type="entry name" value="PPR_long"/>
    <property type="match status" value="1"/>
</dbReference>
<organism evidence="5 6">
    <name type="scientific">Absidia repens</name>
    <dbReference type="NCBI Taxonomy" id="90262"/>
    <lineage>
        <taxon>Eukaryota</taxon>
        <taxon>Fungi</taxon>
        <taxon>Fungi incertae sedis</taxon>
        <taxon>Mucoromycota</taxon>
        <taxon>Mucoromycotina</taxon>
        <taxon>Mucoromycetes</taxon>
        <taxon>Mucorales</taxon>
        <taxon>Cunninghamellaceae</taxon>
        <taxon>Absidia</taxon>
    </lineage>
</organism>
<dbReference type="InterPro" id="IPR033443">
    <property type="entry name" value="PROP1-like_PPR_dom"/>
</dbReference>
<feature type="domain" description="Pentatricopeptide repeat-containing protein-mitochondrial" evidence="4">
    <location>
        <begin position="216"/>
        <end position="349"/>
    </location>
</feature>
<name>A0A1X2HL58_9FUNG</name>
<evidence type="ECO:0000256" key="2">
    <source>
        <dbReference type="PROSITE-ProRule" id="PRU00708"/>
    </source>
</evidence>
<dbReference type="PROSITE" id="PS51375">
    <property type="entry name" value="PPR"/>
    <property type="match status" value="3"/>
</dbReference>
<dbReference type="InterPro" id="IPR057027">
    <property type="entry name" value="TPR_mt"/>
</dbReference>
<evidence type="ECO:0000256" key="1">
    <source>
        <dbReference type="ARBA" id="ARBA00022737"/>
    </source>
</evidence>
<evidence type="ECO:0000259" key="4">
    <source>
        <dbReference type="Pfam" id="PF23276"/>
    </source>
</evidence>
<dbReference type="InterPro" id="IPR002885">
    <property type="entry name" value="PPR_rpt"/>
</dbReference>
<dbReference type="OrthoDB" id="185373at2759"/>
<keyword evidence="1" id="KW-0677">Repeat</keyword>
<dbReference type="Proteomes" id="UP000193560">
    <property type="component" value="Unassembled WGS sequence"/>
</dbReference>
<dbReference type="PANTHER" id="PTHR47936:SF1">
    <property type="entry name" value="PENTATRICOPEPTIDE REPEAT-CONTAINING PROTEIN GUN1, CHLOROPLASTIC"/>
    <property type="match status" value="1"/>
</dbReference>
<feature type="repeat" description="PPR" evidence="2">
    <location>
        <begin position="324"/>
        <end position="358"/>
    </location>
</feature>
<protein>
    <submittedName>
        <fullName evidence="5">Uncharacterized protein</fullName>
    </submittedName>
</protein>
<dbReference type="AlphaFoldDB" id="A0A1X2HL58"/>
<accession>A0A1X2HL58</accession>
<evidence type="ECO:0000259" key="3">
    <source>
        <dbReference type="Pfam" id="PF17177"/>
    </source>
</evidence>
<dbReference type="EMBL" id="MCGE01000057">
    <property type="protein sequence ID" value="ORZ00077.1"/>
    <property type="molecule type" value="Genomic_DNA"/>
</dbReference>
<feature type="repeat" description="PPR" evidence="2">
    <location>
        <begin position="109"/>
        <end position="143"/>
    </location>
</feature>
<dbReference type="Pfam" id="PF13812">
    <property type="entry name" value="PPR_3"/>
    <property type="match status" value="1"/>
</dbReference>
<dbReference type="Gene3D" id="1.25.40.10">
    <property type="entry name" value="Tetratricopeptide repeat domain"/>
    <property type="match status" value="2"/>
</dbReference>
<keyword evidence="6" id="KW-1185">Reference proteome</keyword>
<dbReference type="NCBIfam" id="TIGR00756">
    <property type="entry name" value="PPR"/>
    <property type="match status" value="3"/>
</dbReference>
<reference evidence="5 6" key="1">
    <citation type="submission" date="2016-07" db="EMBL/GenBank/DDBJ databases">
        <title>Pervasive Adenine N6-methylation of Active Genes in Fungi.</title>
        <authorList>
            <consortium name="DOE Joint Genome Institute"/>
            <person name="Mondo S.J."/>
            <person name="Dannebaum R.O."/>
            <person name="Kuo R.C."/>
            <person name="Labutti K."/>
            <person name="Haridas S."/>
            <person name="Kuo A."/>
            <person name="Salamov A."/>
            <person name="Ahrendt S.R."/>
            <person name="Lipzen A."/>
            <person name="Sullivan W."/>
            <person name="Andreopoulos W.B."/>
            <person name="Clum A."/>
            <person name="Lindquist E."/>
            <person name="Daum C."/>
            <person name="Ramamoorthy G.K."/>
            <person name="Gryganskyi A."/>
            <person name="Culley D."/>
            <person name="Magnuson J.K."/>
            <person name="James T.Y."/>
            <person name="O'Malley M.A."/>
            <person name="Stajich J.E."/>
            <person name="Spatafora J.W."/>
            <person name="Visel A."/>
            <person name="Grigoriev I.V."/>
        </authorList>
    </citation>
    <scope>NUCLEOTIDE SEQUENCE [LARGE SCALE GENOMIC DNA]</scope>
    <source>
        <strain evidence="5 6">NRRL 1336</strain>
    </source>
</reference>
<evidence type="ECO:0000313" key="6">
    <source>
        <dbReference type="Proteomes" id="UP000193560"/>
    </source>
</evidence>
<comment type="caution">
    <text evidence="5">The sequence shown here is derived from an EMBL/GenBank/DDBJ whole genome shotgun (WGS) entry which is preliminary data.</text>
</comment>
<evidence type="ECO:0000313" key="5">
    <source>
        <dbReference type="EMBL" id="ORZ00077.1"/>
    </source>
</evidence>
<dbReference type="InterPro" id="IPR011990">
    <property type="entry name" value="TPR-like_helical_dom_sf"/>
</dbReference>
<gene>
    <name evidence="5" type="ORF">BCR42DRAFT_339137</name>
</gene>
<dbReference type="STRING" id="90262.A0A1X2HL58"/>
<dbReference type="Pfam" id="PF23276">
    <property type="entry name" value="TPR_24"/>
    <property type="match status" value="1"/>
</dbReference>
<proteinExistence type="predicted"/>
<sequence length="499" mass="56624">MAIRKLLDTSQHYSLKSSTLLKHLLALVSDLRRNGVPLSPMVYETLLEAYSKSGNRFKVMSLIREMDDNGVVPSTVFLHNALKLASHSGDAVLQARLLDKMEQYGMDRTVETYSLMMSCILKNEEFERALDVLDEMKALNLEPTISIYISVLKLALLYDESTIAFDMLQHAERIEDINDHKWYMSALRCAVLNDDYESIKNNWNRLINDRKLQPDDGLCKSALIVAARFSDPQLAYDVLFSVGEFGYPYMDHHFTCLLESFASTSDFKNTFRVFTAMRNAGIAPTKSSATPVAQQLGKDSNAIIQARQALLDLRKENDNNGVVDVAAFNMIIHAFAYNGQFDESMATFDMAEHLGVVPDGNTLDALLDACIHQRNASHGESILKQFQRSNIQPSVVSLSKMVALMCTQEDFEEAFVYLEKIKKMGHIPLRGAYYRLIKKLSASNDPRLEMAIEDMEACGYSLSTHLDDYMDDKAQIHEKRERQRLYWQALEDATIKNLD</sequence>